<dbReference type="OrthoDB" id="5868757at2759"/>
<evidence type="ECO:0000313" key="3">
    <source>
        <dbReference type="Proteomes" id="UP000050761"/>
    </source>
</evidence>
<evidence type="ECO:0000256" key="1">
    <source>
        <dbReference type="SAM" id="Phobius"/>
    </source>
</evidence>
<dbReference type="WBParaSite" id="HPBE_0002168801-mRNA-1">
    <property type="protein sequence ID" value="HPBE_0002168801-mRNA-1"/>
    <property type="gene ID" value="HPBE_0002168801"/>
</dbReference>
<keyword evidence="1" id="KW-0472">Membrane</keyword>
<reference evidence="2 3" key="1">
    <citation type="submission" date="2018-11" db="EMBL/GenBank/DDBJ databases">
        <authorList>
            <consortium name="Pathogen Informatics"/>
        </authorList>
    </citation>
    <scope>NUCLEOTIDE SEQUENCE [LARGE SCALE GENOMIC DNA]</scope>
</reference>
<evidence type="ECO:0000313" key="2">
    <source>
        <dbReference type="EMBL" id="VDP27401.1"/>
    </source>
</evidence>
<evidence type="ECO:0000313" key="4">
    <source>
        <dbReference type="WBParaSite" id="HPBE_0002168801-mRNA-1"/>
    </source>
</evidence>
<gene>
    <name evidence="2" type="ORF">HPBE_LOCUS21687</name>
</gene>
<organism evidence="2">
    <name type="scientific">Heligmosomoides polygyrus</name>
    <name type="common">Parasitic roundworm</name>
    <dbReference type="NCBI Taxonomy" id="6339"/>
    <lineage>
        <taxon>Eukaryota</taxon>
        <taxon>Metazoa</taxon>
        <taxon>Ecdysozoa</taxon>
        <taxon>Nematoda</taxon>
        <taxon>Chromadorea</taxon>
        <taxon>Rhabditida</taxon>
        <taxon>Rhabditina</taxon>
        <taxon>Rhabditomorpha</taxon>
        <taxon>Strongyloidea</taxon>
        <taxon>Heligmosomidae</taxon>
        <taxon>Heligmosomoides</taxon>
    </lineage>
</organism>
<keyword evidence="3" id="KW-1185">Reference proteome</keyword>
<name>A0A3P8C399_HELPZ</name>
<keyword evidence="1" id="KW-1133">Transmembrane helix</keyword>
<feature type="transmembrane region" description="Helical" evidence="1">
    <location>
        <begin position="38"/>
        <end position="56"/>
    </location>
</feature>
<sequence length="381" mass="42677">MTSSLLYGDSNLNQAVIETSCACYRVTKTFRDDHVDTTGGQVVIILGIICGFYAVATKRIMTLPRIWTLQVIPGTGRFKDFAVSSSSEHCSELARTMFLEDFPHNLIAASLKFCLDLQQPDRSGELGSSVAVHYSPETGCRYTPGESRMSRNPELIQKFVQEVTADPLMETRGVLTELVPFDMITTLGLLQNSTPEQLEAVKSFLAMEHGNMLIALTTSGVDPLDIGFLIKEVTLFDPNEELSRRGRGDLVVIPEFELKLERYFGALKYMNKRLFRAYLNATLNPYRSINDQTFTSDLAMIEELVNSPLWVQINMTFDGGVDIGYCHPLYPSIAPYLFSILAEYRVGAEELSGAHHTADRALTTVYRTLRELYTKVSMLDT</sequence>
<dbReference type="EMBL" id="UZAH01033248">
    <property type="protein sequence ID" value="VDP27401.1"/>
    <property type="molecule type" value="Genomic_DNA"/>
</dbReference>
<accession>A0A3P8C399</accession>
<protein>
    <submittedName>
        <fullName evidence="4">ATPase_AAA_core domain-containing protein</fullName>
    </submittedName>
</protein>
<proteinExistence type="predicted"/>
<keyword evidence="1" id="KW-0812">Transmembrane</keyword>
<dbReference type="AlphaFoldDB" id="A0A3P8C399"/>
<reference evidence="4" key="2">
    <citation type="submission" date="2019-09" db="UniProtKB">
        <authorList>
            <consortium name="WormBaseParasite"/>
        </authorList>
    </citation>
    <scope>IDENTIFICATION</scope>
</reference>
<dbReference type="Proteomes" id="UP000050761">
    <property type="component" value="Unassembled WGS sequence"/>
</dbReference>